<dbReference type="EMBL" id="AYMZ01000003">
    <property type="protein sequence ID" value="ETF08358.1"/>
    <property type="molecule type" value="Genomic_DNA"/>
</dbReference>
<dbReference type="HOGENOM" id="CLU_190544_0_0_6"/>
<dbReference type="Pfam" id="PF11753">
    <property type="entry name" value="DUF3310"/>
    <property type="match status" value="1"/>
</dbReference>
<proteinExistence type="predicted"/>
<comment type="caution">
    <text evidence="1">The sequence shown here is derived from an EMBL/GenBank/DDBJ whole genome shotgun (WGS) entry which is preliminary data.</text>
</comment>
<organism evidence="1">
    <name type="scientific">Pseudomonas moraviensis R28-S</name>
    <dbReference type="NCBI Taxonomy" id="1395516"/>
    <lineage>
        <taxon>Bacteria</taxon>
        <taxon>Pseudomonadati</taxon>
        <taxon>Pseudomonadota</taxon>
        <taxon>Gammaproteobacteria</taxon>
        <taxon>Pseudomonadales</taxon>
        <taxon>Pseudomonadaceae</taxon>
        <taxon>Pseudomonas</taxon>
    </lineage>
</organism>
<sequence>MSALDKQVSGGHYKSLKIQPIEYIHANGIPFAEGSVIKYVTRWRDKGGLADLEKAKHFLELLIELEQKARDPE</sequence>
<dbReference type="InterPro" id="IPR021739">
    <property type="entry name" value="SaV-like"/>
</dbReference>
<dbReference type="eggNOG" id="ENOG5033BW7">
    <property type="taxonomic scope" value="Bacteria"/>
</dbReference>
<gene>
    <name evidence="1" type="ORF">PMO01_05050</name>
</gene>
<accession>V8R9L3</accession>
<dbReference type="Proteomes" id="UP000024771">
    <property type="component" value="Chromosome"/>
</dbReference>
<dbReference type="PATRIC" id="fig|1395516.4.peg.1031"/>
<reference evidence="1" key="1">
    <citation type="journal article" date="2014" name="Genome Announc.">
        <title>Draft Genome Sequence of Pseudomonas moraviensis R28-S.</title>
        <authorList>
            <person name="Hunter S.S."/>
            <person name="Yano H."/>
            <person name="Loftie-Eaton W."/>
            <person name="Hughes J."/>
            <person name="De Gelder L."/>
            <person name="Stragier P."/>
            <person name="De Vos P."/>
            <person name="Settles M.L."/>
            <person name="Top E.M."/>
        </authorList>
    </citation>
    <scope>NUCLEOTIDE SEQUENCE [LARGE SCALE GENOMIC DNA]</scope>
    <source>
        <strain evidence="1">R28-S</strain>
    </source>
</reference>
<evidence type="ECO:0008006" key="2">
    <source>
        <dbReference type="Google" id="ProtNLM"/>
    </source>
</evidence>
<evidence type="ECO:0000313" key="1">
    <source>
        <dbReference type="EMBL" id="ETF08358.1"/>
    </source>
</evidence>
<name>V8R9L3_9PSED</name>
<protein>
    <recommendedName>
        <fullName evidence="2">Protein of unknwon function (DUF3310)</fullName>
    </recommendedName>
</protein>
<dbReference type="AlphaFoldDB" id="V8R9L3"/>
<dbReference type="RefSeq" id="WP_024011796.1">
    <property type="nucleotide sequence ID" value="NZ_CM002330.1"/>
</dbReference>